<dbReference type="InterPro" id="IPR037171">
    <property type="entry name" value="NagB/RpiA_transferase-like"/>
</dbReference>
<dbReference type="Proteomes" id="UP000000639">
    <property type="component" value="Chromosome"/>
</dbReference>
<dbReference type="NCBIfam" id="TIGR01198">
    <property type="entry name" value="pgl"/>
    <property type="match status" value="1"/>
</dbReference>
<comment type="catalytic activity">
    <reaction evidence="1 7">
        <text>6-phospho-D-glucono-1,5-lactone + H2O = 6-phospho-D-gluconate + H(+)</text>
        <dbReference type="Rhea" id="RHEA:12556"/>
        <dbReference type="ChEBI" id="CHEBI:15377"/>
        <dbReference type="ChEBI" id="CHEBI:15378"/>
        <dbReference type="ChEBI" id="CHEBI:57955"/>
        <dbReference type="ChEBI" id="CHEBI:58759"/>
        <dbReference type="EC" id="3.1.1.31"/>
    </reaction>
</comment>
<dbReference type="SUPFAM" id="SSF100950">
    <property type="entry name" value="NagB/RpiA/CoA transferase-like"/>
    <property type="match status" value="1"/>
</dbReference>
<dbReference type="HOGENOM" id="CLU_053947_4_0_6"/>
<keyword evidence="10" id="KW-1185">Reference proteome</keyword>
<dbReference type="UniPathway" id="UPA00115">
    <property type="reaction ID" value="UER00409"/>
</dbReference>
<gene>
    <name evidence="7" type="primary">pgl</name>
    <name evidence="9" type="ordered locus">Ping_2753</name>
</gene>
<evidence type="ECO:0000256" key="3">
    <source>
        <dbReference type="ARBA" id="ARBA00004961"/>
    </source>
</evidence>
<reference evidence="9 10" key="1">
    <citation type="submission" date="2007-01" db="EMBL/GenBank/DDBJ databases">
        <title>Complete sequence of Psychromonas ingrahamii 37.</title>
        <authorList>
            <consortium name="US DOE Joint Genome Institute"/>
            <person name="Copeland A."/>
            <person name="Lucas S."/>
            <person name="Lapidus A."/>
            <person name="Barry K."/>
            <person name="Detter J.C."/>
            <person name="Glavina del Rio T."/>
            <person name="Hammon N."/>
            <person name="Israni S."/>
            <person name="Dalin E."/>
            <person name="Tice H."/>
            <person name="Pitluck S."/>
            <person name="Thompson L.S."/>
            <person name="Brettin T."/>
            <person name="Bruce D."/>
            <person name="Han C."/>
            <person name="Tapia R."/>
            <person name="Schmutz J."/>
            <person name="Larimer F."/>
            <person name="Land M."/>
            <person name="Hauser L."/>
            <person name="Kyrpides N."/>
            <person name="Ivanova N."/>
            <person name="Staley J."/>
            <person name="Richardson P."/>
        </authorList>
    </citation>
    <scope>NUCLEOTIDE SEQUENCE [LARGE SCALE GENOMIC DNA]</scope>
    <source>
        <strain evidence="9 10">37</strain>
    </source>
</reference>
<organism evidence="9 10">
    <name type="scientific">Psychromonas ingrahamii (strain DSM 17664 / CCUG 51855 / 37)</name>
    <dbReference type="NCBI Taxonomy" id="357804"/>
    <lineage>
        <taxon>Bacteria</taxon>
        <taxon>Pseudomonadati</taxon>
        <taxon>Pseudomonadota</taxon>
        <taxon>Gammaproteobacteria</taxon>
        <taxon>Alteromonadales</taxon>
        <taxon>Psychromonadaceae</taxon>
        <taxon>Psychromonas</taxon>
    </lineage>
</organism>
<proteinExistence type="inferred from homology"/>
<keyword evidence="7 9" id="KW-0378">Hydrolase</keyword>
<comment type="similarity">
    <text evidence="4 7">Belongs to the glucosamine/galactosamine-6-phosphate isomerase family. 6-phosphogluconolactonase subfamily.</text>
</comment>
<dbReference type="PANTHER" id="PTHR11054:SF0">
    <property type="entry name" value="6-PHOSPHOGLUCONOLACTONASE"/>
    <property type="match status" value="1"/>
</dbReference>
<dbReference type="RefSeq" id="WP_011771015.1">
    <property type="nucleotide sequence ID" value="NC_008709.1"/>
</dbReference>
<dbReference type="GO" id="GO:0017057">
    <property type="term" value="F:6-phosphogluconolactonase activity"/>
    <property type="evidence" value="ECO:0007669"/>
    <property type="project" value="UniProtKB-UniRule"/>
</dbReference>
<dbReference type="KEGG" id="pin:Ping_2753"/>
<dbReference type="PANTHER" id="PTHR11054">
    <property type="entry name" value="6-PHOSPHOGLUCONOLACTONASE"/>
    <property type="match status" value="1"/>
</dbReference>
<evidence type="ECO:0000313" key="9">
    <source>
        <dbReference type="EMBL" id="ABM04460.1"/>
    </source>
</evidence>
<name>A1SY95_PSYIN</name>
<evidence type="ECO:0000256" key="6">
    <source>
        <dbReference type="ARBA" id="ARBA00020337"/>
    </source>
</evidence>
<dbReference type="EMBL" id="CP000510">
    <property type="protein sequence ID" value="ABM04460.1"/>
    <property type="molecule type" value="Genomic_DNA"/>
</dbReference>
<dbReference type="GO" id="GO:0006098">
    <property type="term" value="P:pentose-phosphate shunt"/>
    <property type="evidence" value="ECO:0007669"/>
    <property type="project" value="UniProtKB-UniPathway"/>
</dbReference>
<dbReference type="InterPro" id="IPR005900">
    <property type="entry name" value="6-phosphogluconolactonase_DevB"/>
</dbReference>
<dbReference type="OrthoDB" id="9810967at2"/>
<dbReference type="EC" id="3.1.1.31" evidence="5 7"/>
<sequence length="244" mass="27415">MNYTIFSATQLLLDKLAEDFLLLSQKETVSHISLSGGSTPILLFKYLANSPYAQKINWQKLHFWWGDERCVAATDSESNFGQCKQFLFDQIIIPAENIHRIRGENSPQQEAIRYAQEIRNYIDSVNGIPQFDWILLGVGNDGHTASLFPGQTNYQDAHLTFVATQPQSGQLRVSKTAGLIENSRRITYLVLGENKADIIHKINSEKAGSERYPAGKIKAKAGLTQWYLDSGSAMLLIEEKSDEC</sequence>
<dbReference type="InterPro" id="IPR039104">
    <property type="entry name" value="6PGL"/>
</dbReference>
<evidence type="ECO:0000256" key="4">
    <source>
        <dbReference type="ARBA" id="ARBA00010662"/>
    </source>
</evidence>
<evidence type="ECO:0000256" key="7">
    <source>
        <dbReference type="RuleBase" id="RU365095"/>
    </source>
</evidence>
<evidence type="ECO:0000259" key="8">
    <source>
        <dbReference type="Pfam" id="PF01182"/>
    </source>
</evidence>
<dbReference type="InterPro" id="IPR006148">
    <property type="entry name" value="Glc/Gal-6P_isomerase"/>
</dbReference>
<evidence type="ECO:0000256" key="1">
    <source>
        <dbReference type="ARBA" id="ARBA00000832"/>
    </source>
</evidence>
<dbReference type="STRING" id="357804.Ping_2753"/>
<evidence type="ECO:0000256" key="5">
    <source>
        <dbReference type="ARBA" id="ARBA00013198"/>
    </source>
</evidence>
<evidence type="ECO:0000256" key="2">
    <source>
        <dbReference type="ARBA" id="ARBA00002681"/>
    </source>
</evidence>
<evidence type="ECO:0000313" key="10">
    <source>
        <dbReference type="Proteomes" id="UP000000639"/>
    </source>
</evidence>
<dbReference type="GO" id="GO:0005975">
    <property type="term" value="P:carbohydrate metabolic process"/>
    <property type="evidence" value="ECO:0007669"/>
    <property type="project" value="UniProtKB-UniRule"/>
</dbReference>
<comment type="pathway">
    <text evidence="3 7">Carbohydrate degradation; pentose phosphate pathway; D-ribulose 5-phosphate from D-glucose 6-phosphate (oxidative stage): step 2/3.</text>
</comment>
<dbReference type="CDD" id="cd01400">
    <property type="entry name" value="6PGL"/>
    <property type="match status" value="1"/>
</dbReference>
<dbReference type="Gene3D" id="3.40.50.1360">
    <property type="match status" value="1"/>
</dbReference>
<feature type="domain" description="Glucosamine/galactosamine-6-phosphate isomerase" evidence="8">
    <location>
        <begin position="14"/>
        <end position="226"/>
    </location>
</feature>
<comment type="function">
    <text evidence="2 7">Hydrolysis of 6-phosphogluconolactone to 6-phosphogluconate.</text>
</comment>
<dbReference type="eggNOG" id="COG0363">
    <property type="taxonomic scope" value="Bacteria"/>
</dbReference>
<dbReference type="AlphaFoldDB" id="A1SY95"/>
<dbReference type="Pfam" id="PF01182">
    <property type="entry name" value="Glucosamine_iso"/>
    <property type="match status" value="1"/>
</dbReference>
<protein>
    <recommendedName>
        <fullName evidence="6 7">6-phosphogluconolactonase</fullName>
        <shortName evidence="7">6PGL</shortName>
        <ecNumber evidence="5 7">3.1.1.31</ecNumber>
    </recommendedName>
</protein>
<accession>A1SY95</accession>